<gene>
    <name evidence="1" type="ORF">CE91St30_09930</name>
</gene>
<protein>
    <recommendedName>
        <fullName evidence="3">Thioredoxin</fullName>
    </recommendedName>
</protein>
<organism evidence="1 2">
    <name type="scientific">Raoultibacter timonensis</name>
    <dbReference type="NCBI Taxonomy" id="1907662"/>
    <lineage>
        <taxon>Bacteria</taxon>
        <taxon>Bacillati</taxon>
        <taxon>Actinomycetota</taxon>
        <taxon>Coriobacteriia</taxon>
        <taxon>Eggerthellales</taxon>
        <taxon>Eggerthellaceae</taxon>
        <taxon>Raoultibacter</taxon>
    </lineage>
</organism>
<dbReference type="InterPro" id="IPR047708">
    <property type="entry name" value="CD1871A-like"/>
</dbReference>
<proteinExistence type="predicted"/>
<evidence type="ECO:0000313" key="1">
    <source>
        <dbReference type="EMBL" id="BDE95660.1"/>
    </source>
</evidence>
<dbReference type="NCBIfam" id="NF040920">
    <property type="entry name" value="CD1871A_fam"/>
    <property type="match status" value="1"/>
</dbReference>
<evidence type="ECO:0008006" key="3">
    <source>
        <dbReference type="Google" id="ProtNLM"/>
    </source>
</evidence>
<keyword evidence="2" id="KW-1185">Reference proteome</keyword>
<evidence type="ECO:0000313" key="2">
    <source>
        <dbReference type="Proteomes" id="UP001320544"/>
    </source>
</evidence>
<reference evidence="1 2" key="1">
    <citation type="submission" date="2022-01" db="EMBL/GenBank/DDBJ databases">
        <title>Novel bile acid biosynthetic pathways are enriched in the microbiome of centenarians.</title>
        <authorList>
            <person name="Sato Y."/>
            <person name="Atarashi K."/>
            <person name="Plichta R.D."/>
            <person name="Arai Y."/>
            <person name="Sasajima S."/>
            <person name="Kearney M.S."/>
            <person name="Suda W."/>
            <person name="Takeshita K."/>
            <person name="Sasaki T."/>
            <person name="Okamoto S."/>
            <person name="Skelly N.A."/>
            <person name="Okamura Y."/>
            <person name="Vlamakis H."/>
            <person name="Li Y."/>
            <person name="Tanoue T."/>
            <person name="Takei H."/>
            <person name="Nittono H."/>
            <person name="Narushima S."/>
            <person name="Irie J."/>
            <person name="Itoh H."/>
            <person name="Moriya K."/>
            <person name="Sugiura Y."/>
            <person name="Suematsu M."/>
            <person name="Moritoki N."/>
            <person name="Shibata S."/>
            <person name="Littman R.D."/>
            <person name="Fischbach A.M."/>
            <person name="Uwamino Y."/>
            <person name="Inoue T."/>
            <person name="Honda A."/>
            <person name="Hattori M."/>
            <person name="Murai T."/>
            <person name="Xavier J.R."/>
            <person name="Hirose N."/>
            <person name="Honda K."/>
        </authorList>
    </citation>
    <scope>NUCLEOTIDE SEQUENCE [LARGE SCALE GENOMIC DNA]</scope>
    <source>
        <strain evidence="1 2">CE91-St30</strain>
    </source>
</reference>
<dbReference type="EMBL" id="AP025564">
    <property type="protein sequence ID" value="BDE95660.1"/>
    <property type="molecule type" value="Genomic_DNA"/>
</dbReference>
<dbReference type="Proteomes" id="UP001320544">
    <property type="component" value="Chromosome"/>
</dbReference>
<accession>A0ABN6MEZ9</accession>
<name>A0ABN6MEZ9_9ACTN</name>
<sequence>MKQLAKRIPWWLVVLVLAAILIALGIAQGDFQDTLRKAALVCYECIGIG</sequence>
<dbReference type="RefSeq" id="WP_180995094.1">
    <property type="nucleotide sequence ID" value="NZ_AP025564.1"/>
</dbReference>